<evidence type="ECO:0000313" key="3">
    <source>
        <dbReference type="Proteomes" id="UP001630127"/>
    </source>
</evidence>
<dbReference type="PANTHER" id="PTHR36054:SF2">
    <property type="entry name" value="PROTEIN SICKLE"/>
    <property type="match status" value="1"/>
</dbReference>
<keyword evidence="3" id="KW-1185">Reference proteome</keyword>
<name>A0ABD2YCX4_9GENT</name>
<dbReference type="Pfam" id="PF15502">
    <property type="entry name" value="MPLKIP"/>
    <property type="match status" value="1"/>
</dbReference>
<gene>
    <name evidence="2" type="ORF">ACH5RR_034719</name>
</gene>
<organism evidence="2 3">
    <name type="scientific">Cinchona calisaya</name>
    <dbReference type="NCBI Taxonomy" id="153742"/>
    <lineage>
        <taxon>Eukaryota</taxon>
        <taxon>Viridiplantae</taxon>
        <taxon>Streptophyta</taxon>
        <taxon>Embryophyta</taxon>
        <taxon>Tracheophyta</taxon>
        <taxon>Spermatophyta</taxon>
        <taxon>Magnoliopsida</taxon>
        <taxon>eudicotyledons</taxon>
        <taxon>Gunneridae</taxon>
        <taxon>Pentapetalae</taxon>
        <taxon>asterids</taxon>
        <taxon>lamiids</taxon>
        <taxon>Gentianales</taxon>
        <taxon>Rubiaceae</taxon>
        <taxon>Cinchonoideae</taxon>
        <taxon>Cinchoneae</taxon>
        <taxon>Cinchona</taxon>
    </lineage>
</organism>
<feature type="region of interest" description="Disordered" evidence="1">
    <location>
        <begin position="74"/>
        <end position="98"/>
    </location>
</feature>
<proteinExistence type="predicted"/>
<protein>
    <recommendedName>
        <fullName evidence="4">Hydroxyproline-rich glycoprotein family protein</fullName>
    </recommendedName>
</protein>
<evidence type="ECO:0000256" key="1">
    <source>
        <dbReference type="SAM" id="MobiDB-lite"/>
    </source>
</evidence>
<dbReference type="AlphaFoldDB" id="A0ABD2YCX4"/>
<dbReference type="InterPro" id="IPR028265">
    <property type="entry name" value="TTDN1/SICKLE"/>
</dbReference>
<dbReference type="InterPro" id="IPR039292">
    <property type="entry name" value="SICKLE"/>
</dbReference>
<feature type="region of interest" description="Disordered" evidence="1">
    <location>
        <begin position="293"/>
        <end position="330"/>
    </location>
</feature>
<feature type="region of interest" description="Disordered" evidence="1">
    <location>
        <begin position="117"/>
        <end position="271"/>
    </location>
</feature>
<evidence type="ECO:0000313" key="2">
    <source>
        <dbReference type="EMBL" id="KAL3504878.1"/>
    </source>
</evidence>
<reference evidence="2 3" key="1">
    <citation type="submission" date="2024-11" db="EMBL/GenBank/DDBJ databases">
        <title>A near-complete genome assembly of Cinchona calisaya.</title>
        <authorList>
            <person name="Lian D.C."/>
            <person name="Zhao X.W."/>
            <person name="Wei L."/>
        </authorList>
    </citation>
    <scope>NUCLEOTIDE SEQUENCE [LARGE SCALE GENOMIC DNA]</scope>
    <source>
        <tissue evidence="2">Nenye</tissue>
    </source>
</reference>
<feature type="compositionally biased region" description="Basic and acidic residues" evidence="1">
    <location>
        <begin position="255"/>
        <end position="271"/>
    </location>
</feature>
<dbReference type="EMBL" id="JBJUIK010000014">
    <property type="protein sequence ID" value="KAL3504878.1"/>
    <property type="molecule type" value="Genomic_DNA"/>
</dbReference>
<feature type="compositionally biased region" description="Pro residues" evidence="1">
    <location>
        <begin position="88"/>
        <end position="98"/>
    </location>
</feature>
<dbReference type="Proteomes" id="UP001630127">
    <property type="component" value="Unassembled WGS sequence"/>
</dbReference>
<comment type="caution">
    <text evidence="2">The sequence shown here is derived from an EMBL/GenBank/DDBJ whole genome shotgun (WGS) entry which is preliminary data.</text>
</comment>
<evidence type="ECO:0008006" key="4">
    <source>
        <dbReference type="Google" id="ProtNLM"/>
    </source>
</evidence>
<dbReference type="PANTHER" id="PTHR36054">
    <property type="entry name" value="PROTEIN SICKLE"/>
    <property type="match status" value="1"/>
</dbReference>
<feature type="compositionally biased region" description="Polar residues" evidence="1">
    <location>
        <begin position="212"/>
        <end position="233"/>
    </location>
</feature>
<accession>A0ABD2YCX4</accession>
<feature type="compositionally biased region" description="Polar residues" evidence="1">
    <location>
        <begin position="191"/>
        <end position="202"/>
    </location>
</feature>
<sequence>MEESEKRRERLKAMRMEAAEAGVHGDAGNSVGASCSLSNPLVEASVPPPVHGEPTAAPRFDYYTDPMAAFSANKRRSKVSHQTSPDYFTPPRPSAEMIPPPAYQVQTTYSLNQRMFQPPGPYHSSHPFGSPSATPNPFGTPQGRINVVGGSTSTPTYFPPNLPRGGNSASPGFVQIGSPSFSYGQGRGYGLNNSPQTGSGNWRSPLPYSGRGRSQWQGHNSPQTGPGNQYSPYSHSGRGRGRSWGTNNPGSVSGRKVDSRDRFSAEVRPDQYYDKSMVEDPWEMLKPILWRRKDTPSLDTPDFPKSWLPKSISSKKPQVSEPSNNYSSGRSFAEDLAASFHAATNSELTDDNAEQNL</sequence>
<feature type="compositionally biased region" description="Polar residues" evidence="1">
    <location>
        <begin position="311"/>
        <end position="330"/>
    </location>
</feature>